<evidence type="ECO:0000313" key="3">
    <source>
        <dbReference type="EMBL" id="RZN59246.1"/>
    </source>
</evidence>
<gene>
    <name evidence="2" type="ORF">D6D85_11325</name>
    <name evidence="3" type="ORF">EF810_06925</name>
</gene>
<feature type="transmembrane region" description="Helical" evidence="1">
    <location>
        <begin position="185"/>
        <end position="204"/>
    </location>
</feature>
<accession>A0A3R9PFL0</accession>
<feature type="transmembrane region" description="Helical" evidence="1">
    <location>
        <begin position="62"/>
        <end position="86"/>
    </location>
</feature>
<dbReference type="AlphaFoldDB" id="A0A3R9PFL0"/>
<sequence>MRKEFLEEIVWELSSVSRYPVLEILVGFFSFTAMLSFMGNMYTVESQCLRALEGKYWLHVELAWSIIVPQPIIIFLISAVLAATLFTRALEAGYLRDEFSLPVTRTSIFMAKFLAAFLLLFLSIITAVVVCLLFLDPAGWAITVLSPSMAKVIIFILTEIALPLSISTLLSVLGKNSFLSTISSFLFLMGLYFIARATFLSWIIMPYTFEVITSPSNETIKLIAVKWGISLLLVGVSCYYFERRVEA</sequence>
<evidence type="ECO:0000256" key="1">
    <source>
        <dbReference type="SAM" id="Phobius"/>
    </source>
</evidence>
<dbReference type="Proteomes" id="UP000316217">
    <property type="component" value="Unassembled WGS sequence"/>
</dbReference>
<feature type="transmembrane region" description="Helical" evidence="1">
    <location>
        <begin position="21"/>
        <end position="42"/>
    </location>
</feature>
<keyword evidence="1" id="KW-0472">Membrane</keyword>
<organism evidence="2 4">
    <name type="scientific">Candidatus Methanodesulfokora washburnensis</name>
    <dbReference type="NCBI Taxonomy" id="2478471"/>
    <lineage>
        <taxon>Archaea</taxon>
        <taxon>Thermoproteota</taxon>
        <taxon>Candidatus Korarchaeia</taxon>
        <taxon>Candidatus Korarchaeia incertae sedis</taxon>
        <taxon>Candidatus Methanodesulfokora</taxon>
    </lineage>
</organism>
<protein>
    <submittedName>
        <fullName evidence="2">Uncharacterized protein</fullName>
    </submittedName>
</protein>
<keyword evidence="1" id="KW-0812">Transmembrane</keyword>
<evidence type="ECO:0000313" key="2">
    <source>
        <dbReference type="EMBL" id="RSN73079.1"/>
    </source>
</evidence>
<dbReference type="EMBL" id="RXII01000107">
    <property type="protein sequence ID" value="RZN59246.1"/>
    <property type="molecule type" value="Genomic_DNA"/>
</dbReference>
<proteinExistence type="predicted"/>
<feature type="transmembrane region" description="Helical" evidence="1">
    <location>
        <begin position="224"/>
        <end position="241"/>
    </location>
</feature>
<keyword evidence="1" id="KW-1133">Transmembrane helix</keyword>
<feature type="transmembrane region" description="Helical" evidence="1">
    <location>
        <begin position="150"/>
        <end position="173"/>
    </location>
</feature>
<dbReference type="EMBL" id="RCOS01000129">
    <property type="protein sequence ID" value="RSN73079.1"/>
    <property type="molecule type" value="Genomic_DNA"/>
</dbReference>
<reference evidence="2 4" key="1">
    <citation type="submission" date="2018-10" db="EMBL/GenBank/DDBJ databases">
        <title>Co-occurring genomic capacity for anaerobic methane metabolism and dissimilatory sulfite reduction discovered in the Korarchaeota.</title>
        <authorList>
            <person name="Mckay L.J."/>
            <person name="Dlakic M."/>
            <person name="Fields M.W."/>
            <person name="Delmont T.O."/>
            <person name="Eren A.M."/>
            <person name="Jay Z.J."/>
            <person name="Klingelsmith K.B."/>
            <person name="Rusch D.B."/>
            <person name="Inskeep W.P."/>
        </authorList>
    </citation>
    <scope>NUCLEOTIDE SEQUENCE [LARGE SCALE GENOMIC DNA]</scope>
    <source>
        <strain evidence="2 4">MDKW</strain>
    </source>
</reference>
<comment type="caution">
    <text evidence="2">The sequence shown here is derived from an EMBL/GenBank/DDBJ whole genome shotgun (WGS) entry which is preliminary data.</text>
</comment>
<dbReference type="Proteomes" id="UP000277582">
    <property type="component" value="Unassembled WGS sequence"/>
</dbReference>
<reference evidence="3 5" key="2">
    <citation type="journal article" date="2019" name="Nat. Microbiol.">
        <title>Wide diversity of methane and short-chain alkane metabolisms in uncultured archaea.</title>
        <authorList>
            <person name="Borrel G."/>
            <person name="Adam P.S."/>
            <person name="McKay L.J."/>
            <person name="Chen L.X."/>
            <person name="Sierra-Garcia I.N."/>
            <person name="Sieber C.M."/>
            <person name="Letourneur Q."/>
            <person name="Ghozlane A."/>
            <person name="Andersen G.L."/>
            <person name="Li W.J."/>
            <person name="Hallam S.J."/>
            <person name="Muyzer G."/>
            <person name="de Oliveira V.M."/>
            <person name="Inskeep W.P."/>
            <person name="Banfield J.F."/>
            <person name="Gribaldo S."/>
        </authorList>
    </citation>
    <scope>NUCLEOTIDE SEQUENCE [LARGE SCALE GENOMIC DNA]</scope>
    <source>
        <strain evidence="3">NM4</strain>
    </source>
</reference>
<keyword evidence="4" id="KW-1185">Reference proteome</keyword>
<evidence type="ECO:0000313" key="5">
    <source>
        <dbReference type="Proteomes" id="UP000316217"/>
    </source>
</evidence>
<evidence type="ECO:0000313" key="4">
    <source>
        <dbReference type="Proteomes" id="UP000277582"/>
    </source>
</evidence>
<feature type="transmembrane region" description="Helical" evidence="1">
    <location>
        <begin position="113"/>
        <end position="135"/>
    </location>
</feature>
<name>A0A3R9PFL0_9CREN</name>
<dbReference type="RefSeq" id="WP_125672069.1">
    <property type="nucleotide sequence ID" value="NZ_RCOS01000129.1"/>
</dbReference>